<protein>
    <recommendedName>
        <fullName evidence="4">DUF4386 domain-containing protein</fullName>
    </recommendedName>
</protein>
<dbReference type="EMBL" id="BJXB01000008">
    <property type="protein sequence ID" value="GEM46540.1"/>
    <property type="molecule type" value="Genomic_DNA"/>
</dbReference>
<feature type="transmembrane region" description="Helical" evidence="1">
    <location>
        <begin position="192"/>
        <end position="215"/>
    </location>
</feature>
<evidence type="ECO:0000313" key="2">
    <source>
        <dbReference type="EMBL" id="GEM46540.1"/>
    </source>
</evidence>
<name>A0A511N0Z2_DEIC1</name>
<reference evidence="2 3" key="1">
    <citation type="submission" date="2019-07" db="EMBL/GenBank/DDBJ databases">
        <title>Whole genome shotgun sequence of Deinococcus cellulosilyticus NBRC 106333.</title>
        <authorList>
            <person name="Hosoyama A."/>
            <person name="Uohara A."/>
            <person name="Ohji S."/>
            <person name="Ichikawa N."/>
        </authorList>
    </citation>
    <scope>NUCLEOTIDE SEQUENCE [LARGE SCALE GENOMIC DNA]</scope>
    <source>
        <strain evidence="2 3">NBRC 106333</strain>
    </source>
</reference>
<dbReference type="AlphaFoldDB" id="A0A511N0Z2"/>
<sequence>MTTLVAEQNPTQEKQTRRWVGIEFLIGAMAINIPYMLLIQNFNYPDILRESPEQILSSYHALGSSGILTWMAFAWLGFPMLLAMIGLHGLLKTTCHPLLYHATAFGILAALLQMVGLLRWVFVNPVLADLYVSAGATESTRAALTVVFQAIHQYGGVLLGEHLGQVFTVLWMWTLSLILLQTGLFPRWLGMLGFVAGGVYLLAQLELLHTVIPAVPVWEPAGLIGSLMWLIWVVLLGIQLLRPAAK</sequence>
<comment type="caution">
    <text evidence="2">The sequence shown here is derived from an EMBL/GenBank/DDBJ whole genome shotgun (WGS) entry which is preliminary data.</text>
</comment>
<feature type="transmembrane region" description="Helical" evidence="1">
    <location>
        <begin position="221"/>
        <end position="241"/>
    </location>
</feature>
<dbReference type="Pfam" id="PF14329">
    <property type="entry name" value="DUF4386"/>
    <property type="match status" value="1"/>
</dbReference>
<feature type="transmembrane region" description="Helical" evidence="1">
    <location>
        <begin position="98"/>
        <end position="122"/>
    </location>
</feature>
<evidence type="ECO:0008006" key="4">
    <source>
        <dbReference type="Google" id="ProtNLM"/>
    </source>
</evidence>
<dbReference type="OrthoDB" id="326446at2"/>
<feature type="transmembrane region" description="Helical" evidence="1">
    <location>
        <begin position="162"/>
        <end position="180"/>
    </location>
</feature>
<proteinExistence type="predicted"/>
<feature type="transmembrane region" description="Helical" evidence="1">
    <location>
        <begin position="67"/>
        <end position="91"/>
    </location>
</feature>
<feature type="transmembrane region" description="Helical" evidence="1">
    <location>
        <begin position="20"/>
        <end position="39"/>
    </location>
</feature>
<gene>
    <name evidence="2" type="ORF">DC3_21750</name>
</gene>
<accession>A0A511N0Z2</accession>
<evidence type="ECO:0000313" key="3">
    <source>
        <dbReference type="Proteomes" id="UP000321306"/>
    </source>
</evidence>
<dbReference type="InterPro" id="IPR025495">
    <property type="entry name" value="DUF4386"/>
</dbReference>
<evidence type="ECO:0000256" key="1">
    <source>
        <dbReference type="SAM" id="Phobius"/>
    </source>
</evidence>
<keyword evidence="1" id="KW-1133">Transmembrane helix</keyword>
<keyword evidence="1" id="KW-0812">Transmembrane</keyword>
<organism evidence="2 3">
    <name type="scientific">Deinococcus cellulosilyticus (strain DSM 18568 / NBRC 106333 / KACC 11606 / 5516J-15)</name>
    <dbReference type="NCBI Taxonomy" id="1223518"/>
    <lineage>
        <taxon>Bacteria</taxon>
        <taxon>Thermotogati</taxon>
        <taxon>Deinococcota</taxon>
        <taxon>Deinococci</taxon>
        <taxon>Deinococcales</taxon>
        <taxon>Deinococcaceae</taxon>
        <taxon>Deinococcus</taxon>
    </lineage>
</organism>
<dbReference type="RefSeq" id="WP_146884351.1">
    <property type="nucleotide sequence ID" value="NZ_BJXB01000008.1"/>
</dbReference>
<dbReference type="Proteomes" id="UP000321306">
    <property type="component" value="Unassembled WGS sequence"/>
</dbReference>
<keyword evidence="1" id="KW-0472">Membrane</keyword>
<keyword evidence="3" id="KW-1185">Reference proteome</keyword>